<evidence type="ECO:0000256" key="2">
    <source>
        <dbReference type="SAM" id="SignalP"/>
    </source>
</evidence>
<dbReference type="PANTHER" id="PTHR11036:SF127">
    <property type="entry name" value="SEMAPHORIN-1A"/>
    <property type="match status" value="1"/>
</dbReference>
<protein>
    <submittedName>
        <fullName evidence="4">Sema domain-containing protein</fullName>
    </submittedName>
</protein>
<dbReference type="PROSITE" id="PS51257">
    <property type="entry name" value="PROKAR_LIPOPROTEIN"/>
    <property type="match status" value="1"/>
</dbReference>
<dbReference type="InterPro" id="IPR036352">
    <property type="entry name" value="Semap_dom_sf"/>
</dbReference>
<dbReference type="GO" id="GO:0045499">
    <property type="term" value="F:chemorepellent activity"/>
    <property type="evidence" value="ECO:0007669"/>
    <property type="project" value="TreeGrafter"/>
</dbReference>
<dbReference type="AlphaFoldDB" id="A0A1I8HQS7"/>
<dbReference type="SUPFAM" id="SSF101912">
    <property type="entry name" value="Sema domain"/>
    <property type="match status" value="1"/>
</dbReference>
<sequence length="461" mass="49317">MFHCKHSILLVNLIGHLIALASCNCQLKSMRILSQKDLLGTVEHLSLPGQSLSLVAEDGDRLYLGGRDAVYELRTSNISDFAKVAAWPSGGSGGLVRSLFFPGHSGSGAAFVCAIVGDGDSRVCRRFNRGSASAGRVWRHSAAAPVNRQISALLLPPAPSKKSQPPPVSLRLSRGNSRVFFAALPPIREATDLVELTGPEFADIGFTTADLYSRRSRALWMARGARAHVMHEVGDRMYAVYTEPAAETSNYVETVNTERSGLVQIPTFTRLARICLNDPGQTLGNRTSPRVLTSFFKLRLVCRHDGVDYDVLELATPVSDGQFIGLFARKTRQPAASAPSVASVWPTPSALLTGDGDFIELSRRSWQSPLLASRLSRENFPSAQRRVGAVQLLLDAGGCAAEPPERPAGGQDGLPAGSADAGRGADGAAAQAAIDRRPTALTLLTEAEKLGVETDQLLVGW</sequence>
<reference evidence="4" key="1">
    <citation type="submission" date="2016-11" db="UniProtKB">
        <authorList>
            <consortium name="WormBaseParasite"/>
        </authorList>
    </citation>
    <scope>IDENTIFICATION</scope>
</reference>
<dbReference type="InterPro" id="IPR027231">
    <property type="entry name" value="Semaphorin"/>
</dbReference>
<feature type="compositionally biased region" description="Low complexity" evidence="1">
    <location>
        <begin position="416"/>
        <end position="431"/>
    </location>
</feature>
<dbReference type="GO" id="GO:0071526">
    <property type="term" value="P:semaphorin-plexin signaling pathway"/>
    <property type="evidence" value="ECO:0007669"/>
    <property type="project" value="TreeGrafter"/>
</dbReference>
<dbReference type="GO" id="GO:0030335">
    <property type="term" value="P:positive regulation of cell migration"/>
    <property type="evidence" value="ECO:0007669"/>
    <property type="project" value="TreeGrafter"/>
</dbReference>
<keyword evidence="3" id="KW-1185">Reference proteome</keyword>
<dbReference type="InterPro" id="IPR015943">
    <property type="entry name" value="WD40/YVTN_repeat-like_dom_sf"/>
</dbReference>
<keyword evidence="2" id="KW-0732">Signal</keyword>
<organism evidence="3 4">
    <name type="scientific">Macrostomum lignano</name>
    <dbReference type="NCBI Taxonomy" id="282301"/>
    <lineage>
        <taxon>Eukaryota</taxon>
        <taxon>Metazoa</taxon>
        <taxon>Spiralia</taxon>
        <taxon>Lophotrochozoa</taxon>
        <taxon>Platyhelminthes</taxon>
        <taxon>Rhabditophora</taxon>
        <taxon>Macrostomorpha</taxon>
        <taxon>Macrostomida</taxon>
        <taxon>Macrostomidae</taxon>
        <taxon>Macrostomum</taxon>
    </lineage>
</organism>
<feature type="chain" id="PRO_5009320398" evidence="2">
    <location>
        <begin position="24"/>
        <end position="461"/>
    </location>
</feature>
<accession>A0A1I8HQS7</accession>
<name>A0A1I8HQS7_9PLAT</name>
<feature type="signal peptide" evidence="2">
    <location>
        <begin position="1"/>
        <end position="23"/>
    </location>
</feature>
<dbReference type="GO" id="GO:0005886">
    <property type="term" value="C:plasma membrane"/>
    <property type="evidence" value="ECO:0007669"/>
    <property type="project" value="TreeGrafter"/>
</dbReference>
<dbReference type="Gene3D" id="2.130.10.10">
    <property type="entry name" value="YVTN repeat-like/Quinoprotein amine dehydrogenase"/>
    <property type="match status" value="1"/>
</dbReference>
<dbReference type="GO" id="GO:0007411">
    <property type="term" value="P:axon guidance"/>
    <property type="evidence" value="ECO:0007669"/>
    <property type="project" value="TreeGrafter"/>
</dbReference>
<proteinExistence type="predicted"/>
<dbReference type="WBParaSite" id="maker-uti_cns_0007470-snap-gene-0.4-mRNA-1">
    <property type="protein sequence ID" value="maker-uti_cns_0007470-snap-gene-0.4-mRNA-1"/>
    <property type="gene ID" value="maker-uti_cns_0007470-snap-gene-0.4"/>
</dbReference>
<evidence type="ECO:0000313" key="4">
    <source>
        <dbReference type="WBParaSite" id="maker-uti_cns_0007470-snap-gene-0.4-mRNA-1"/>
    </source>
</evidence>
<evidence type="ECO:0000313" key="3">
    <source>
        <dbReference type="Proteomes" id="UP000095280"/>
    </source>
</evidence>
<dbReference type="Proteomes" id="UP000095280">
    <property type="component" value="Unplaced"/>
</dbReference>
<dbReference type="GO" id="GO:0030215">
    <property type="term" value="F:semaphorin receptor binding"/>
    <property type="evidence" value="ECO:0007669"/>
    <property type="project" value="InterPro"/>
</dbReference>
<dbReference type="PANTHER" id="PTHR11036">
    <property type="entry name" value="SEMAPHORIN"/>
    <property type="match status" value="1"/>
</dbReference>
<feature type="region of interest" description="Disordered" evidence="1">
    <location>
        <begin position="399"/>
        <end position="431"/>
    </location>
</feature>
<evidence type="ECO:0000256" key="1">
    <source>
        <dbReference type="SAM" id="MobiDB-lite"/>
    </source>
</evidence>